<name>A0A1R0H7D1_9FUNG</name>
<protein>
    <submittedName>
        <fullName evidence="1">Uncharacterized protein</fullName>
    </submittedName>
</protein>
<organism evidence="1 2">
    <name type="scientific">Smittium mucronatum</name>
    <dbReference type="NCBI Taxonomy" id="133383"/>
    <lineage>
        <taxon>Eukaryota</taxon>
        <taxon>Fungi</taxon>
        <taxon>Fungi incertae sedis</taxon>
        <taxon>Zoopagomycota</taxon>
        <taxon>Kickxellomycotina</taxon>
        <taxon>Harpellomycetes</taxon>
        <taxon>Harpellales</taxon>
        <taxon>Legeriomycetaceae</taxon>
        <taxon>Smittium</taxon>
    </lineage>
</organism>
<dbReference type="EMBL" id="LSSL01000266">
    <property type="protein sequence ID" value="OLY85036.1"/>
    <property type="molecule type" value="Genomic_DNA"/>
</dbReference>
<accession>A0A1R0H7D1</accession>
<gene>
    <name evidence="1" type="ORF">AYI68_g791</name>
</gene>
<proteinExistence type="predicted"/>
<reference evidence="1 2" key="1">
    <citation type="journal article" date="2016" name="Mol. Biol. Evol.">
        <title>Genome-Wide Survey of Gut Fungi (Harpellales) Reveals the First Horizontally Transferred Ubiquitin Gene from a Mosquito Host.</title>
        <authorList>
            <person name="Wang Y."/>
            <person name="White M.M."/>
            <person name="Kvist S."/>
            <person name="Moncalvo J.M."/>
        </authorList>
    </citation>
    <scope>NUCLEOTIDE SEQUENCE [LARGE SCALE GENOMIC DNA]</scope>
    <source>
        <strain evidence="1 2">ALG-7-W6</strain>
    </source>
</reference>
<comment type="caution">
    <text evidence="1">The sequence shown here is derived from an EMBL/GenBank/DDBJ whole genome shotgun (WGS) entry which is preliminary data.</text>
</comment>
<evidence type="ECO:0000313" key="1">
    <source>
        <dbReference type="EMBL" id="OLY85036.1"/>
    </source>
</evidence>
<evidence type="ECO:0000313" key="2">
    <source>
        <dbReference type="Proteomes" id="UP000187455"/>
    </source>
</evidence>
<sequence>MGRFQASFIKKSLISFFLGLRPFQIHVLDFCCHLSRPDPCDCLGCNFSHYCCDPNFANPFACTHLDRNPYLCLFSGYRLYPYPIHPYFYLGIHPFLG</sequence>
<dbReference type="Proteomes" id="UP000187455">
    <property type="component" value="Unassembled WGS sequence"/>
</dbReference>
<keyword evidence="2" id="KW-1185">Reference proteome</keyword>
<dbReference type="AlphaFoldDB" id="A0A1R0H7D1"/>